<feature type="transmembrane region" description="Helical" evidence="6">
    <location>
        <begin position="23"/>
        <end position="45"/>
    </location>
</feature>
<keyword evidence="3 6" id="KW-0812">Transmembrane</keyword>
<sequence length="604" mass="64846">MAKAKHFAPRGSKNRQAQSKKQSFLHGALILTLSIVIVKLIGMLFKVPLTWIITEEGMGYFGTAYNFYSPIFSLATAGFPIAISKMVSENYTKGNFRDIRQIHRASIPIFLVTGGVGFLVMFFGARIYVNIINNPLSLYAMLALSPAILFSCLSSIYRGYYEGLRNMYPTAISEVFEALGKLALGLTAAYLILETGQREFSASGTVFGIAVSAASGGTPTIEDAKALMFPFAAAGAIFGVTFGSFLSFFYLFIYHKVRGDGLRLAQIKESPRPKTVGRTARILIKTAVPIGIGAIAINIAGLIDTTFLQTRIKNIVDTAPGAMYAMYEGLIPQRNLEVPDTIPNLLYGCYTNALTLYMLVPSITQAFGISALPSMTAAWTRGEPGEIKSSMEAVIRITALFSIPAGLGMSALAFPISKLIYGDRGAVEITAMILIIMGIAAIFASLGTPLNSMLQAVGRVDLPVKILCVGLLVKMVVTYVLSGIPEINVLGAGVGTLVCYAFAAVAAVVCLCKITHIVPNMVSVFLKPLLAAVLCAAAAWGSYTLGVRVLPGYEKYLTLAAILFACVVYVIALVLFKAISKDDVLMLPKGQKIAKVLEKHHWIG</sequence>
<dbReference type="InterPro" id="IPR002528">
    <property type="entry name" value="MATE_fam"/>
</dbReference>
<dbReference type="RefSeq" id="WP_249317809.1">
    <property type="nucleotide sequence ID" value="NZ_JACRSN010000001.1"/>
</dbReference>
<protein>
    <submittedName>
        <fullName evidence="7">Polysaccharide biosynthesis protein</fullName>
    </submittedName>
</protein>
<gene>
    <name evidence="7" type="ORF">IAG03_01025</name>
</gene>
<feature type="transmembrane region" description="Helical" evidence="6">
    <location>
        <begin position="393"/>
        <end position="417"/>
    </location>
</feature>
<evidence type="ECO:0000313" key="8">
    <source>
        <dbReference type="Proteomes" id="UP000651482"/>
    </source>
</evidence>
<feature type="transmembrane region" description="Helical" evidence="6">
    <location>
        <begin position="462"/>
        <end position="481"/>
    </location>
</feature>
<comment type="subcellular location">
    <subcellularLocation>
        <location evidence="1">Cell membrane</location>
        <topology evidence="1">Multi-pass membrane protein</topology>
    </subcellularLocation>
</comment>
<name>A0A926D858_9FIRM</name>
<feature type="transmembrane region" description="Helical" evidence="6">
    <location>
        <begin position="137"/>
        <end position="160"/>
    </location>
</feature>
<accession>A0A926D858</accession>
<dbReference type="InterPro" id="IPR024923">
    <property type="entry name" value="PG_synth_SpoVB"/>
</dbReference>
<feature type="transmembrane region" description="Helical" evidence="6">
    <location>
        <begin position="65"/>
        <end position="84"/>
    </location>
</feature>
<dbReference type="GO" id="GO:0042910">
    <property type="term" value="F:xenobiotic transmembrane transporter activity"/>
    <property type="evidence" value="ECO:0007669"/>
    <property type="project" value="InterPro"/>
</dbReference>
<feature type="transmembrane region" description="Helical" evidence="6">
    <location>
        <begin position="524"/>
        <end position="544"/>
    </location>
</feature>
<feature type="transmembrane region" description="Helical" evidence="6">
    <location>
        <begin position="282"/>
        <end position="303"/>
    </location>
</feature>
<dbReference type="PIRSF" id="PIRSF038958">
    <property type="entry name" value="PG_synth_SpoVB"/>
    <property type="match status" value="1"/>
</dbReference>
<feature type="transmembrane region" description="Helical" evidence="6">
    <location>
        <begin position="556"/>
        <end position="576"/>
    </location>
</feature>
<dbReference type="EMBL" id="JACRSN010000001">
    <property type="protein sequence ID" value="MBC8532604.1"/>
    <property type="molecule type" value="Genomic_DNA"/>
</dbReference>
<evidence type="ECO:0000256" key="1">
    <source>
        <dbReference type="ARBA" id="ARBA00004651"/>
    </source>
</evidence>
<reference evidence="7" key="1">
    <citation type="submission" date="2020-08" db="EMBL/GenBank/DDBJ databases">
        <title>Genome public.</title>
        <authorList>
            <person name="Liu C."/>
            <person name="Sun Q."/>
        </authorList>
    </citation>
    <scope>NUCLEOTIDE SEQUENCE</scope>
    <source>
        <strain evidence="7">NSJ-40</strain>
    </source>
</reference>
<keyword evidence="5 6" id="KW-0472">Membrane</keyword>
<dbReference type="GO" id="GO:0005886">
    <property type="term" value="C:plasma membrane"/>
    <property type="evidence" value="ECO:0007669"/>
    <property type="project" value="UniProtKB-SubCell"/>
</dbReference>
<feature type="transmembrane region" description="Helical" evidence="6">
    <location>
        <begin position="487"/>
        <end position="512"/>
    </location>
</feature>
<evidence type="ECO:0000256" key="4">
    <source>
        <dbReference type="ARBA" id="ARBA00022989"/>
    </source>
</evidence>
<evidence type="ECO:0000256" key="5">
    <source>
        <dbReference type="ARBA" id="ARBA00023136"/>
    </source>
</evidence>
<evidence type="ECO:0000256" key="6">
    <source>
        <dbReference type="SAM" id="Phobius"/>
    </source>
</evidence>
<evidence type="ECO:0000256" key="2">
    <source>
        <dbReference type="ARBA" id="ARBA00022475"/>
    </source>
</evidence>
<keyword evidence="8" id="KW-1185">Reference proteome</keyword>
<comment type="caution">
    <text evidence="7">The sequence shown here is derived from an EMBL/GenBank/DDBJ whole genome shotgun (WGS) entry which is preliminary data.</text>
</comment>
<dbReference type="Proteomes" id="UP000651482">
    <property type="component" value="Unassembled WGS sequence"/>
</dbReference>
<feature type="transmembrane region" description="Helical" evidence="6">
    <location>
        <begin position="429"/>
        <end position="450"/>
    </location>
</feature>
<dbReference type="CDD" id="cd13124">
    <property type="entry name" value="MATE_SpoVB_like"/>
    <property type="match status" value="1"/>
</dbReference>
<dbReference type="GO" id="GO:0015297">
    <property type="term" value="F:antiporter activity"/>
    <property type="evidence" value="ECO:0007669"/>
    <property type="project" value="InterPro"/>
</dbReference>
<feature type="transmembrane region" description="Helical" evidence="6">
    <location>
        <begin position="105"/>
        <end position="125"/>
    </location>
</feature>
<keyword evidence="2" id="KW-1003">Cell membrane</keyword>
<dbReference type="PANTHER" id="PTHR30250:SF21">
    <property type="entry name" value="LIPID II FLIPPASE MURJ"/>
    <property type="match status" value="1"/>
</dbReference>
<organism evidence="7 8">
    <name type="scientific">Yeguia hominis</name>
    <dbReference type="NCBI Taxonomy" id="2763662"/>
    <lineage>
        <taxon>Bacteria</taxon>
        <taxon>Bacillati</taxon>
        <taxon>Bacillota</taxon>
        <taxon>Clostridia</taxon>
        <taxon>Eubacteriales</taxon>
        <taxon>Yeguiaceae</taxon>
        <taxon>Yeguia</taxon>
    </lineage>
</organism>
<feature type="transmembrane region" description="Helical" evidence="6">
    <location>
        <begin position="227"/>
        <end position="253"/>
    </location>
</feature>
<keyword evidence="4 6" id="KW-1133">Transmembrane helix</keyword>
<dbReference type="PANTHER" id="PTHR30250">
    <property type="entry name" value="PST FAMILY PREDICTED COLANIC ACID TRANSPORTER"/>
    <property type="match status" value="1"/>
</dbReference>
<proteinExistence type="predicted"/>
<evidence type="ECO:0000313" key="7">
    <source>
        <dbReference type="EMBL" id="MBC8532604.1"/>
    </source>
</evidence>
<dbReference type="Pfam" id="PF01554">
    <property type="entry name" value="MatE"/>
    <property type="match status" value="1"/>
</dbReference>
<dbReference type="AlphaFoldDB" id="A0A926D858"/>
<feature type="transmembrane region" description="Helical" evidence="6">
    <location>
        <begin position="354"/>
        <end position="372"/>
    </location>
</feature>
<dbReference type="InterPro" id="IPR050833">
    <property type="entry name" value="Poly_Biosynth_Transport"/>
</dbReference>
<dbReference type="InterPro" id="IPR002797">
    <property type="entry name" value="Polysacc_synth"/>
</dbReference>
<evidence type="ECO:0000256" key="3">
    <source>
        <dbReference type="ARBA" id="ARBA00022692"/>
    </source>
</evidence>
<dbReference type="Pfam" id="PF01943">
    <property type="entry name" value="Polysacc_synt"/>
    <property type="match status" value="1"/>
</dbReference>